<dbReference type="Proteomes" id="UP000217935">
    <property type="component" value="Chromosome"/>
</dbReference>
<organism evidence="3 4">
    <name type="scientific">Celeribacter ethanolicus</name>
    <dbReference type="NCBI Taxonomy" id="1758178"/>
    <lineage>
        <taxon>Bacteria</taxon>
        <taxon>Pseudomonadati</taxon>
        <taxon>Pseudomonadota</taxon>
        <taxon>Alphaproteobacteria</taxon>
        <taxon>Rhodobacterales</taxon>
        <taxon>Roseobacteraceae</taxon>
        <taxon>Celeribacter</taxon>
    </lineage>
</organism>
<feature type="transmembrane region" description="Helical" evidence="2">
    <location>
        <begin position="68"/>
        <end position="90"/>
    </location>
</feature>
<evidence type="ECO:0000313" key="3">
    <source>
        <dbReference type="EMBL" id="ATG47657.1"/>
    </source>
</evidence>
<accession>A0A291GBW9</accession>
<evidence type="ECO:0000256" key="1">
    <source>
        <dbReference type="SAM" id="Coils"/>
    </source>
</evidence>
<feature type="coiled-coil region" evidence="1">
    <location>
        <begin position="1"/>
        <end position="56"/>
    </location>
</feature>
<dbReference type="RefSeq" id="WP_096805640.1">
    <property type="nucleotide sequence ID" value="NZ_CP022196.1"/>
</dbReference>
<dbReference type="STRING" id="1758178.GCA_001550095_01274"/>
<dbReference type="EMBL" id="CP022196">
    <property type="protein sequence ID" value="ATG47657.1"/>
    <property type="molecule type" value="Genomic_DNA"/>
</dbReference>
<dbReference type="AlphaFoldDB" id="A0A291GBW9"/>
<proteinExistence type="predicted"/>
<keyword evidence="4" id="KW-1185">Reference proteome</keyword>
<keyword evidence="2" id="KW-1133">Transmembrane helix</keyword>
<protein>
    <submittedName>
        <fullName evidence="3">Uncharacterized protein</fullName>
    </submittedName>
</protein>
<reference evidence="3 4" key="1">
    <citation type="submission" date="2017-06" db="EMBL/GenBank/DDBJ databases">
        <title>Celeribacter sp. TSPH2 complete genome sequence.</title>
        <authorList>
            <person name="Woo J.-H."/>
            <person name="Kim H.-S."/>
        </authorList>
    </citation>
    <scope>NUCLEOTIDE SEQUENCE [LARGE SCALE GENOMIC DNA]</scope>
    <source>
        <strain evidence="3 4">TSPH2</strain>
    </source>
</reference>
<name>A0A291GBW9_9RHOB</name>
<evidence type="ECO:0000256" key="2">
    <source>
        <dbReference type="SAM" id="Phobius"/>
    </source>
</evidence>
<sequence length="218" mass="23791">MNELDERLSRIRRQKAEARSTAADDLAQLKEGLAAAQNKLSELDAAQQTLSEAVEADSRRIVALRRRVTVGVVLVALVAALALALTGAVASRMVDEARTEAVRIRTENTQEIAEARAEGEAALLALADRLASRETVLTAEIEAIGADLAQLGADRDAARADLEHFAELRRQIGFDLVPYRNRVVIVVPQGETITRWNAPGLSNLARYNGRMFRVVQVD</sequence>
<keyword evidence="2" id="KW-0472">Membrane</keyword>
<keyword evidence="2" id="KW-0812">Transmembrane</keyword>
<dbReference type="KEGG" id="ceh:CEW89_08780"/>
<keyword evidence="1" id="KW-0175">Coiled coil</keyword>
<evidence type="ECO:0000313" key="4">
    <source>
        <dbReference type="Proteomes" id="UP000217935"/>
    </source>
</evidence>
<dbReference type="OrthoDB" id="7853023at2"/>
<gene>
    <name evidence="3" type="ORF">CEW89_08780</name>
</gene>